<dbReference type="PANTHER" id="PTHR31190:SF281">
    <property type="entry name" value="AP2_ERF DOMAIN-CONTAINING PROTEIN"/>
    <property type="match status" value="1"/>
</dbReference>
<dbReference type="Gene3D" id="3.30.730.10">
    <property type="entry name" value="AP2/ERF domain"/>
    <property type="match status" value="1"/>
</dbReference>
<keyword evidence="2" id="KW-0805">Transcription regulation</keyword>
<keyword evidence="4" id="KW-0804">Transcription</keyword>
<feature type="region of interest" description="Disordered" evidence="6">
    <location>
        <begin position="193"/>
        <end position="213"/>
    </location>
</feature>
<evidence type="ECO:0000313" key="9">
    <source>
        <dbReference type="Proteomes" id="UP000604825"/>
    </source>
</evidence>
<dbReference type="Pfam" id="PF00847">
    <property type="entry name" value="AP2"/>
    <property type="match status" value="1"/>
</dbReference>
<evidence type="ECO:0000256" key="4">
    <source>
        <dbReference type="ARBA" id="ARBA00023163"/>
    </source>
</evidence>
<comment type="caution">
    <text evidence="8">The sequence shown here is derived from an EMBL/GenBank/DDBJ whole genome shotgun (WGS) entry which is preliminary data.</text>
</comment>
<name>A0A811NDX6_9POAL</name>
<dbReference type="GO" id="GO:0003700">
    <property type="term" value="F:DNA-binding transcription factor activity"/>
    <property type="evidence" value="ECO:0007669"/>
    <property type="project" value="InterPro"/>
</dbReference>
<evidence type="ECO:0000256" key="6">
    <source>
        <dbReference type="SAM" id="MobiDB-lite"/>
    </source>
</evidence>
<keyword evidence="9" id="KW-1185">Reference proteome</keyword>
<organism evidence="8 9">
    <name type="scientific">Miscanthus lutarioriparius</name>
    <dbReference type="NCBI Taxonomy" id="422564"/>
    <lineage>
        <taxon>Eukaryota</taxon>
        <taxon>Viridiplantae</taxon>
        <taxon>Streptophyta</taxon>
        <taxon>Embryophyta</taxon>
        <taxon>Tracheophyta</taxon>
        <taxon>Spermatophyta</taxon>
        <taxon>Magnoliopsida</taxon>
        <taxon>Liliopsida</taxon>
        <taxon>Poales</taxon>
        <taxon>Poaceae</taxon>
        <taxon>PACMAD clade</taxon>
        <taxon>Panicoideae</taxon>
        <taxon>Andropogonodae</taxon>
        <taxon>Andropogoneae</taxon>
        <taxon>Saccharinae</taxon>
        <taxon>Miscanthus</taxon>
    </lineage>
</organism>
<reference evidence="8" key="1">
    <citation type="submission" date="2020-10" db="EMBL/GenBank/DDBJ databases">
        <authorList>
            <person name="Han B."/>
            <person name="Lu T."/>
            <person name="Zhao Q."/>
            <person name="Huang X."/>
            <person name="Zhao Y."/>
        </authorList>
    </citation>
    <scope>NUCLEOTIDE SEQUENCE</scope>
</reference>
<dbReference type="GO" id="GO:0003677">
    <property type="term" value="F:DNA binding"/>
    <property type="evidence" value="ECO:0007669"/>
    <property type="project" value="UniProtKB-KW"/>
</dbReference>
<dbReference type="PRINTS" id="PR00367">
    <property type="entry name" value="ETHRSPELEMNT"/>
</dbReference>
<dbReference type="Proteomes" id="UP000604825">
    <property type="component" value="Unassembled WGS sequence"/>
</dbReference>
<feature type="domain" description="AP2/ERF" evidence="7">
    <location>
        <begin position="220"/>
        <end position="278"/>
    </location>
</feature>
<dbReference type="SUPFAM" id="SSF54171">
    <property type="entry name" value="DNA-binding domain"/>
    <property type="match status" value="1"/>
</dbReference>
<protein>
    <recommendedName>
        <fullName evidence="7">AP2/ERF domain-containing protein</fullName>
    </recommendedName>
</protein>
<evidence type="ECO:0000313" key="8">
    <source>
        <dbReference type="EMBL" id="CAD6220691.1"/>
    </source>
</evidence>
<dbReference type="EMBL" id="CAJGYO010000003">
    <property type="protein sequence ID" value="CAD6220691.1"/>
    <property type="molecule type" value="Genomic_DNA"/>
</dbReference>
<dbReference type="InterPro" id="IPR044808">
    <property type="entry name" value="ERF_plant"/>
</dbReference>
<dbReference type="AlphaFoldDB" id="A0A811NDX6"/>
<dbReference type="PANTHER" id="PTHR31190">
    <property type="entry name" value="DNA-BINDING DOMAIN"/>
    <property type="match status" value="1"/>
</dbReference>
<dbReference type="InterPro" id="IPR001471">
    <property type="entry name" value="AP2/ERF_dom"/>
</dbReference>
<dbReference type="InterPro" id="IPR016177">
    <property type="entry name" value="DNA-bd_dom_sf"/>
</dbReference>
<feature type="compositionally biased region" description="Basic and acidic residues" evidence="6">
    <location>
        <begin position="202"/>
        <end position="212"/>
    </location>
</feature>
<evidence type="ECO:0000256" key="2">
    <source>
        <dbReference type="ARBA" id="ARBA00023015"/>
    </source>
</evidence>
<dbReference type="PROSITE" id="PS51032">
    <property type="entry name" value="AP2_ERF"/>
    <property type="match status" value="1"/>
</dbReference>
<evidence type="ECO:0000256" key="1">
    <source>
        <dbReference type="ARBA" id="ARBA00004123"/>
    </source>
</evidence>
<dbReference type="OrthoDB" id="670255at2759"/>
<dbReference type="SMART" id="SM00380">
    <property type="entry name" value="AP2"/>
    <property type="match status" value="1"/>
</dbReference>
<gene>
    <name evidence="8" type="ORF">NCGR_LOCUS14131</name>
</gene>
<keyword evidence="5" id="KW-0539">Nucleus</keyword>
<sequence length="370" mass="40047">MEPNFSSYNQSYTIPNAAYAHDRRLPEQDDGLYCDLPAPAAAYHYHVAGRVVDTKYSNTIANAAFQLSSDDPADAYGAAAYRHQSSTSLWSSSSVTGTPNTHRHLLQQQLHFGGRTDEFCSRQQDGMGAGAVDDMRHQFSAPMVMGAASISKKSSSSSSSSASTTYYTPAAACLPHQPGEVMTPAHALPAMMQPDAAVSRSSRRDLRLRQNENPDEAAPALIGVRKRPWGKYAAEIRDSTRNGVRVWIGTFDSPRAAALAYDQAAYSMRGPAAVLNFPVEHVEESLRGLGLGCGGAGDSPVLALKRRHCIRKRLRKNKKMATSGKEGCHGSAEAREQTAATAGVLELEDLGPDYLEELLALSDQCNEEFH</sequence>
<evidence type="ECO:0000259" key="7">
    <source>
        <dbReference type="PROSITE" id="PS51032"/>
    </source>
</evidence>
<keyword evidence="3" id="KW-0238">DNA-binding</keyword>
<dbReference type="CDD" id="cd00018">
    <property type="entry name" value="AP2"/>
    <property type="match status" value="1"/>
</dbReference>
<comment type="subcellular location">
    <subcellularLocation>
        <location evidence="1">Nucleus</location>
    </subcellularLocation>
</comment>
<dbReference type="InterPro" id="IPR036955">
    <property type="entry name" value="AP2/ERF_dom_sf"/>
</dbReference>
<accession>A0A811NDX6</accession>
<dbReference type="GO" id="GO:0005634">
    <property type="term" value="C:nucleus"/>
    <property type="evidence" value="ECO:0007669"/>
    <property type="project" value="UniProtKB-SubCell"/>
</dbReference>
<dbReference type="GO" id="GO:0009873">
    <property type="term" value="P:ethylene-activated signaling pathway"/>
    <property type="evidence" value="ECO:0007669"/>
    <property type="project" value="InterPro"/>
</dbReference>
<evidence type="ECO:0000256" key="3">
    <source>
        <dbReference type="ARBA" id="ARBA00023125"/>
    </source>
</evidence>
<proteinExistence type="predicted"/>
<evidence type="ECO:0000256" key="5">
    <source>
        <dbReference type="ARBA" id="ARBA00023242"/>
    </source>
</evidence>